<reference evidence="1 2" key="1">
    <citation type="submission" date="2014-06" db="EMBL/GenBank/DDBJ databases">
        <authorList>
            <consortium name="DOE Joint Genome Institute"/>
            <person name="Kuo A."/>
            <person name="Kohler A."/>
            <person name="Nagy L.G."/>
            <person name="Floudas D."/>
            <person name="Copeland A."/>
            <person name="Barry K.W."/>
            <person name="Cichocki N."/>
            <person name="Veneault-Fourrey C."/>
            <person name="LaButti K."/>
            <person name="Lindquist E.A."/>
            <person name="Lipzen A."/>
            <person name="Lundell T."/>
            <person name="Morin E."/>
            <person name="Murat C."/>
            <person name="Sun H."/>
            <person name="Tunlid A."/>
            <person name="Henrissat B."/>
            <person name="Grigoriev I.V."/>
            <person name="Hibbett D.S."/>
            <person name="Martin F."/>
            <person name="Nordberg H.P."/>
            <person name="Cantor M.N."/>
            <person name="Hua S.X."/>
        </authorList>
    </citation>
    <scope>NUCLEOTIDE SEQUENCE [LARGE SCALE GENOMIC DNA]</scope>
    <source>
        <strain evidence="1 2">ATCC 200175</strain>
    </source>
</reference>
<dbReference type="Proteomes" id="UP000053647">
    <property type="component" value="Unassembled WGS sequence"/>
</dbReference>
<keyword evidence="2" id="KW-1185">Reference proteome</keyword>
<sequence length="358" mass="40031">MAPVTAQAFSPEVWSRIVRWTRRSDLVALCLTCKTLQREAEVKLYEVIMSGNIQITSRACQSIVSQPRLGSYVRSFGFFQDSRRSQQEISEQFWGTLQLALSKMRSLEYLFIQDPSFANSWILGDIAHMPFQLLEAKLLFYWDAHLVKFLESQNKLKNLHTIDGPANNASLQLVAGSLSELRVFDGPLAAAEPIVLVATTLTHLQVALEKNSEADVLALIPKLSHVTASLRALSILHLPEALAMEAFRSIATTCPQLRHIGTIPLPLPSKNSNRFHRALMAVNQLRILEVGVTSWTPQPTGILQRVFAAEIRIYCPSIEYICFGAGATRTLWMVDGNDWSCHSETGQHSQFDALWKAG</sequence>
<protein>
    <submittedName>
        <fullName evidence="1">Unplaced genomic scaffold PAXINscaffold_17, whole genome shotgun sequence</fullName>
    </submittedName>
</protein>
<dbReference type="EMBL" id="KN819339">
    <property type="protein sequence ID" value="KIJ14942.1"/>
    <property type="molecule type" value="Genomic_DNA"/>
</dbReference>
<organism evidence="1 2">
    <name type="scientific">Paxillus involutus ATCC 200175</name>
    <dbReference type="NCBI Taxonomy" id="664439"/>
    <lineage>
        <taxon>Eukaryota</taxon>
        <taxon>Fungi</taxon>
        <taxon>Dikarya</taxon>
        <taxon>Basidiomycota</taxon>
        <taxon>Agaricomycotina</taxon>
        <taxon>Agaricomycetes</taxon>
        <taxon>Agaricomycetidae</taxon>
        <taxon>Boletales</taxon>
        <taxon>Paxilineae</taxon>
        <taxon>Paxillaceae</taxon>
        <taxon>Paxillus</taxon>
    </lineage>
</organism>
<gene>
    <name evidence="1" type="ORF">PAXINDRAFT_169367</name>
</gene>
<accession>A0A0C9U678</accession>
<reference evidence="2" key="2">
    <citation type="submission" date="2015-01" db="EMBL/GenBank/DDBJ databases">
        <title>Evolutionary Origins and Diversification of the Mycorrhizal Mutualists.</title>
        <authorList>
            <consortium name="DOE Joint Genome Institute"/>
            <consortium name="Mycorrhizal Genomics Consortium"/>
            <person name="Kohler A."/>
            <person name="Kuo A."/>
            <person name="Nagy L.G."/>
            <person name="Floudas D."/>
            <person name="Copeland A."/>
            <person name="Barry K.W."/>
            <person name="Cichocki N."/>
            <person name="Veneault-Fourrey C."/>
            <person name="LaButti K."/>
            <person name="Lindquist E.A."/>
            <person name="Lipzen A."/>
            <person name="Lundell T."/>
            <person name="Morin E."/>
            <person name="Murat C."/>
            <person name="Riley R."/>
            <person name="Ohm R."/>
            <person name="Sun H."/>
            <person name="Tunlid A."/>
            <person name="Henrissat B."/>
            <person name="Grigoriev I.V."/>
            <person name="Hibbett D.S."/>
            <person name="Martin F."/>
        </authorList>
    </citation>
    <scope>NUCLEOTIDE SEQUENCE [LARGE SCALE GENOMIC DNA]</scope>
    <source>
        <strain evidence="2">ATCC 200175</strain>
    </source>
</reference>
<evidence type="ECO:0000313" key="2">
    <source>
        <dbReference type="Proteomes" id="UP000053647"/>
    </source>
</evidence>
<dbReference type="AlphaFoldDB" id="A0A0C9U678"/>
<proteinExistence type="predicted"/>
<dbReference type="HOGENOM" id="CLU_038175_0_0_1"/>
<dbReference type="OrthoDB" id="3250756at2759"/>
<name>A0A0C9U678_PAXIN</name>
<dbReference type="SUPFAM" id="SSF52047">
    <property type="entry name" value="RNI-like"/>
    <property type="match status" value="1"/>
</dbReference>
<evidence type="ECO:0000313" key="1">
    <source>
        <dbReference type="EMBL" id="KIJ14942.1"/>
    </source>
</evidence>